<dbReference type="EMBL" id="LT962688">
    <property type="protein sequence ID" value="SOR27159.1"/>
    <property type="molecule type" value="Genomic_DNA"/>
</dbReference>
<organism evidence="2 3">
    <name type="scientific">Methylorubrum extorquens</name>
    <name type="common">Methylobacterium dichloromethanicum</name>
    <name type="synonym">Methylobacterium extorquens</name>
    <dbReference type="NCBI Taxonomy" id="408"/>
    <lineage>
        <taxon>Bacteria</taxon>
        <taxon>Pseudomonadati</taxon>
        <taxon>Pseudomonadota</taxon>
        <taxon>Alphaproteobacteria</taxon>
        <taxon>Hyphomicrobiales</taxon>
        <taxon>Methylobacteriaceae</taxon>
        <taxon>Methylorubrum</taxon>
    </lineage>
</organism>
<dbReference type="GO" id="GO:0008270">
    <property type="term" value="F:zinc ion binding"/>
    <property type="evidence" value="ECO:0007669"/>
    <property type="project" value="InterPro"/>
</dbReference>
<dbReference type="Gene3D" id="1.10.10.1550">
    <property type="entry name" value="ROS/MUCR transcriptional regulator protein"/>
    <property type="match status" value="1"/>
</dbReference>
<evidence type="ECO:0000313" key="2">
    <source>
        <dbReference type="EMBL" id="SOR27159.1"/>
    </source>
</evidence>
<protein>
    <submittedName>
        <fullName evidence="2">Transcriptional regulatory protein ros</fullName>
    </submittedName>
</protein>
<dbReference type="AlphaFoldDB" id="A0A2N9AIJ4"/>
<sequence>MSNNASEDPPDNGSVKLSVEIISAYVRNNVLPSKELPALIIGVHAALSGIGKAPAAPDAEKIEIEKPTPAQIRKSVTPDALISFIDGKPYKTLKRHLAVHGLTPHAYCERYGLPADYPTTAPNYSAQRSAMAKGFGLGQRRAG</sequence>
<accession>A0A2N9AIJ4</accession>
<dbReference type="InterPro" id="IPR041920">
    <property type="entry name" value="ROS/MUCR_sf"/>
</dbReference>
<comment type="similarity">
    <text evidence="1">Belongs to the ros/MucR family.</text>
</comment>
<dbReference type="GO" id="GO:0003677">
    <property type="term" value="F:DNA binding"/>
    <property type="evidence" value="ECO:0007669"/>
    <property type="project" value="InterPro"/>
</dbReference>
<dbReference type="Proteomes" id="UP000233769">
    <property type="component" value="Chromosome tk0001"/>
</dbReference>
<dbReference type="GO" id="GO:0006355">
    <property type="term" value="P:regulation of DNA-templated transcription"/>
    <property type="evidence" value="ECO:0007669"/>
    <property type="project" value="InterPro"/>
</dbReference>
<dbReference type="InterPro" id="IPR008807">
    <property type="entry name" value="ROS_MUCR"/>
</dbReference>
<gene>
    <name evidence="2" type="primary">ros</name>
    <name evidence="2" type="ORF">TK0001_0557</name>
</gene>
<evidence type="ECO:0000313" key="3">
    <source>
        <dbReference type="Proteomes" id="UP000233769"/>
    </source>
</evidence>
<proteinExistence type="inferred from homology"/>
<dbReference type="Pfam" id="PF05443">
    <property type="entry name" value="ROS_MUCR"/>
    <property type="match status" value="1"/>
</dbReference>
<reference evidence="3" key="1">
    <citation type="submission" date="2017-10" db="EMBL/GenBank/DDBJ databases">
        <authorList>
            <person name="Regsiter A."/>
            <person name="William W."/>
        </authorList>
    </citation>
    <scope>NUCLEOTIDE SEQUENCE [LARGE SCALE GENOMIC DNA]</scope>
</reference>
<evidence type="ECO:0000256" key="1">
    <source>
        <dbReference type="ARBA" id="ARBA00007031"/>
    </source>
</evidence>
<name>A0A2N9AIJ4_METEX</name>